<dbReference type="EMBL" id="MT708550">
    <property type="protein sequence ID" value="QOE32739.1"/>
    <property type="molecule type" value="Genomic_DNA"/>
</dbReference>
<gene>
    <name evidence="2" type="ORF">CPT_Mano_006</name>
</gene>
<keyword evidence="3" id="KW-1185">Reference proteome</keyword>
<dbReference type="Proteomes" id="UP000516893">
    <property type="component" value="Segment"/>
</dbReference>
<feature type="compositionally biased region" description="Low complexity" evidence="1">
    <location>
        <begin position="119"/>
        <end position="136"/>
    </location>
</feature>
<evidence type="ECO:0000313" key="2">
    <source>
        <dbReference type="EMBL" id="QOE32739.1"/>
    </source>
</evidence>
<reference evidence="2 3" key="1">
    <citation type="submission" date="2020-07" db="EMBL/GenBank/DDBJ databases">
        <title>Complete genome sequence of Achromobacter sp. phage Mano.</title>
        <authorList>
            <person name="Bartz M.L."/>
            <person name="Yao G.W."/>
            <person name="Le T."/>
            <person name="Gonzalez C."/>
            <person name="Young R."/>
            <person name="Liu M."/>
        </authorList>
    </citation>
    <scope>NUCLEOTIDE SEQUENCE [LARGE SCALE GENOMIC DNA]</scope>
</reference>
<protein>
    <submittedName>
        <fullName evidence="2">Uncharacterized protein</fullName>
    </submittedName>
</protein>
<accession>A0A7L8G7P6</accession>
<sequence length="143" mass="14703">MKTVHLKLSSAIALLGGVVRAGTVVEVDEKLAINLLQRGKAVLATDKDAPTQLRTDGPTVAEYVAAGYLAKNYPPAGYEARSTPEEIQAAIDAEDQAAADADQDQGQGQAGAVPATTEPSATAPQQTADAPAAAKPARNRRGQ</sequence>
<evidence type="ECO:0000313" key="3">
    <source>
        <dbReference type="Proteomes" id="UP000516893"/>
    </source>
</evidence>
<organism evidence="2 3">
    <name type="scientific">Achromobacter phage Mano</name>
    <dbReference type="NCBI Taxonomy" id="2767570"/>
    <lineage>
        <taxon>Viruses</taxon>
        <taxon>Duplodnaviria</taxon>
        <taxon>Heunggongvirae</taxon>
        <taxon>Uroviricota</taxon>
        <taxon>Caudoviricetes</taxon>
        <taxon>Manovirus</taxon>
        <taxon>Manovirus Mano</taxon>
    </lineage>
</organism>
<proteinExistence type="predicted"/>
<evidence type="ECO:0000256" key="1">
    <source>
        <dbReference type="SAM" id="MobiDB-lite"/>
    </source>
</evidence>
<feature type="compositionally biased region" description="Acidic residues" evidence="1">
    <location>
        <begin position="92"/>
        <end position="103"/>
    </location>
</feature>
<name>A0A7L8G7P6_9CAUD</name>
<feature type="region of interest" description="Disordered" evidence="1">
    <location>
        <begin position="77"/>
        <end position="143"/>
    </location>
</feature>